<protein>
    <submittedName>
        <fullName evidence="2">Uncharacterized protein</fullName>
    </submittedName>
</protein>
<accession>A0AA88MNP4</accession>
<proteinExistence type="predicted"/>
<comment type="caution">
    <text evidence="2">The sequence shown here is derived from an EMBL/GenBank/DDBJ whole genome shotgun (WGS) entry which is preliminary data.</text>
</comment>
<dbReference type="AlphaFoldDB" id="A0AA88MNP4"/>
<reference evidence="2" key="1">
    <citation type="submission" date="2023-08" db="EMBL/GenBank/DDBJ databases">
        <title>Pelteobagrus vachellii genome.</title>
        <authorList>
            <person name="Liu H."/>
        </authorList>
    </citation>
    <scope>NUCLEOTIDE SEQUENCE</scope>
    <source>
        <strain evidence="2">PRFRI_2022a</strain>
        <tissue evidence="2">Muscle</tissue>
    </source>
</reference>
<evidence type="ECO:0000256" key="1">
    <source>
        <dbReference type="SAM" id="MobiDB-lite"/>
    </source>
</evidence>
<feature type="region of interest" description="Disordered" evidence="1">
    <location>
        <begin position="40"/>
        <end position="59"/>
    </location>
</feature>
<name>A0AA88MNP4_TACVA</name>
<feature type="region of interest" description="Disordered" evidence="1">
    <location>
        <begin position="68"/>
        <end position="100"/>
    </location>
</feature>
<sequence length="100" mass="10777">MNTGFLVMVEIGQPGLLGAVGHAVRQEKRCIISVKYPIGKEKKNGDPPPLPPPLPPALPLCRTKTNIFPTEREEEGGPPLKEETRLGTMGVLCLGNPNPQ</sequence>
<gene>
    <name evidence="2" type="ORF">Q7C36_013012</name>
</gene>
<feature type="compositionally biased region" description="Pro residues" evidence="1">
    <location>
        <begin position="46"/>
        <end position="58"/>
    </location>
</feature>
<organism evidence="2 3">
    <name type="scientific">Tachysurus vachellii</name>
    <name type="common">Darkbarbel catfish</name>
    <name type="synonym">Pelteobagrus vachellii</name>
    <dbReference type="NCBI Taxonomy" id="175792"/>
    <lineage>
        <taxon>Eukaryota</taxon>
        <taxon>Metazoa</taxon>
        <taxon>Chordata</taxon>
        <taxon>Craniata</taxon>
        <taxon>Vertebrata</taxon>
        <taxon>Euteleostomi</taxon>
        <taxon>Actinopterygii</taxon>
        <taxon>Neopterygii</taxon>
        <taxon>Teleostei</taxon>
        <taxon>Ostariophysi</taxon>
        <taxon>Siluriformes</taxon>
        <taxon>Bagridae</taxon>
        <taxon>Tachysurus</taxon>
    </lineage>
</organism>
<evidence type="ECO:0000313" key="2">
    <source>
        <dbReference type="EMBL" id="KAK2841433.1"/>
    </source>
</evidence>
<keyword evidence="3" id="KW-1185">Reference proteome</keyword>
<evidence type="ECO:0000313" key="3">
    <source>
        <dbReference type="Proteomes" id="UP001187315"/>
    </source>
</evidence>
<dbReference type="EMBL" id="JAVHJS010000012">
    <property type="protein sequence ID" value="KAK2841433.1"/>
    <property type="molecule type" value="Genomic_DNA"/>
</dbReference>
<dbReference type="Proteomes" id="UP001187315">
    <property type="component" value="Unassembled WGS sequence"/>
</dbReference>